<keyword evidence="1" id="KW-1133">Transmembrane helix</keyword>
<comment type="caution">
    <text evidence="2">The sequence shown here is derived from an EMBL/GenBank/DDBJ whole genome shotgun (WGS) entry which is preliminary data.</text>
</comment>
<dbReference type="RefSeq" id="WP_183377005.1">
    <property type="nucleotide sequence ID" value="NZ_CBCSFZ010000056.1"/>
</dbReference>
<evidence type="ECO:0000313" key="3">
    <source>
        <dbReference type="Proteomes" id="UP000568050"/>
    </source>
</evidence>
<feature type="transmembrane region" description="Helical" evidence="1">
    <location>
        <begin position="37"/>
        <end position="61"/>
    </location>
</feature>
<feature type="transmembrane region" description="Helical" evidence="1">
    <location>
        <begin position="197"/>
        <end position="216"/>
    </location>
</feature>
<evidence type="ECO:0000313" key="2">
    <source>
        <dbReference type="EMBL" id="MBB3023656.1"/>
    </source>
</evidence>
<keyword evidence="1" id="KW-0812">Transmembrane</keyword>
<dbReference type="InterPro" id="IPR021315">
    <property type="entry name" value="Gap/Sap"/>
</dbReference>
<dbReference type="Pfam" id="PF11139">
    <property type="entry name" value="SfLAP"/>
    <property type="match status" value="1"/>
</dbReference>
<keyword evidence="1" id="KW-0472">Membrane</keyword>
<dbReference type="EMBL" id="JACHWP010000008">
    <property type="protein sequence ID" value="MBB3023656.1"/>
    <property type="molecule type" value="Genomic_DNA"/>
</dbReference>
<accession>A0A839R304</accession>
<proteinExistence type="predicted"/>
<sequence length="220" mass="23907">MILPLIGLALIDATSTGTLLIPLLYLARPRPRLAPLLAYLAVITAFYFLVGIALLAGISMIVEADGIWDAQPVLWGQLIVGIALAAWGIFSRTPDPEASARKWRRRLDRDLPVPVMMSLALGAGLIEVASMLPYLAATGIIGQMDVGLPGRLLILAGYCLLMVVPALVLVVLRARLGQRAEAQLDRFAQWFSRQADVTLLWIAAIVGIWLGADAWVRLFM</sequence>
<reference evidence="2 3" key="1">
    <citation type="submission" date="2020-08" db="EMBL/GenBank/DDBJ databases">
        <title>Sequencing the genomes of 1000 actinobacteria strains.</title>
        <authorList>
            <person name="Klenk H.-P."/>
        </authorList>
    </citation>
    <scope>NUCLEOTIDE SEQUENCE [LARGE SCALE GENOMIC DNA]</scope>
    <source>
        <strain evidence="2 3">DSM 23040</strain>
    </source>
</reference>
<dbReference type="AlphaFoldDB" id="A0A839R304"/>
<feature type="transmembrane region" description="Helical" evidence="1">
    <location>
        <begin position="73"/>
        <end position="90"/>
    </location>
</feature>
<keyword evidence="3" id="KW-1185">Reference proteome</keyword>
<gene>
    <name evidence="2" type="ORF">FHX50_001953</name>
</gene>
<feature type="transmembrane region" description="Helical" evidence="1">
    <location>
        <begin position="111"/>
        <end position="132"/>
    </location>
</feature>
<organism evidence="2 3">
    <name type="scientific">Helcobacillus massiliensis</name>
    <dbReference type="NCBI Taxonomy" id="521392"/>
    <lineage>
        <taxon>Bacteria</taxon>
        <taxon>Bacillati</taxon>
        <taxon>Actinomycetota</taxon>
        <taxon>Actinomycetes</taxon>
        <taxon>Micrococcales</taxon>
        <taxon>Dermabacteraceae</taxon>
        <taxon>Helcobacillus</taxon>
    </lineage>
</organism>
<evidence type="ECO:0000256" key="1">
    <source>
        <dbReference type="SAM" id="Phobius"/>
    </source>
</evidence>
<evidence type="ECO:0008006" key="4">
    <source>
        <dbReference type="Google" id="ProtNLM"/>
    </source>
</evidence>
<name>A0A839R304_9MICO</name>
<feature type="transmembrane region" description="Helical" evidence="1">
    <location>
        <begin position="6"/>
        <end position="25"/>
    </location>
</feature>
<feature type="transmembrane region" description="Helical" evidence="1">
    <location>
        <begin position="152"/>
        <end position="176"/>
    </location>
</feature>
<dbReference type="Proteomes" id="UP000568050">
    <property type="component" value="Unassembled WGS sequence"/>
</dbReference>
<protein>
    <recommendedName>
        <fullName evidence="4">GAP family protein</fullName>
    </recommendedName>
</protein>